<keyword evidence="3" id="KW-1185">Reference proteome</keyword>
<comment type="caution">
    <text evidence="2">The sequence shown here is derived from an EMBL/GenBank/DDBJ whole genome shotgun (WGS) entry which is preliminary data.</text>
</comment>
<sequence length="40" mass="4903">MMINEMDFNMLFNYLVVIFISVLVIFSAWTIFEKRMTKHE</sequence>
<evidence type="ECO:0000256" key="1">
    <source>
        <dbReference type="SAM" id="Phobius"/>
    </source>
</evidence>
<organism evidence="2 3">
    <name type="scientific">Jeotgalibacillus haloalkalitolerans</name>
    <dbReference type="NCBI Taxonomy" id="3104292"/>
    <lineage>
        <taxon>Bacteria</taxon>
        <taxon>Bacillati</taxon>
        <taxon>Bacillota</taxon>
        <taxon>Bacilli</taxon>
        <taxon>Bacillales</taxon>
        <taxon>Caryophanaceae</taxon>
        <taxon>Jeotgalibacillus</taxon>
    </lineage>
</organism>
<evidence type="ECO:0000313" key="3">
    <source>
        <dbReference type="Proteomes" id="UP001292084"/>
    </source>
</evidence>
<feature type="transmembrane region" description="Helical" evidence="1">
    <location>
        <begin position="12"/>
        <end position="32"/>
    </location>
</feature>
<keyword evidence="1" id="KW-0812">Transmembrane</keyword>
<dbReference type="EMBL" id="JAXQNN010000003">
    <property type="protein sequence ID" value="MDZ5712573.1"/>
    <property type="molecule type" value="Genomic_DNA"/>
</dbReference>
<evidence type="ECO:0000313" key="2">
    <source>
        <dbReference type="EMBL" id="MDZ5712573.1"/>
    </source>
</evidence>
<reference evidence="2 3" key="1">
    <citation type="submission" date="2023-12" db="EMBL/GenBank/DDBJ databases">
        <title>Jeotgalibacillus haloalkaliphilus sp. nov., a novel salt-tolerant bacteria, isolated from the estuary of the Fenhe River into the Yellow River.</title>
        <authorList>
            <person name="Li Y."/>
        </authorList>
    </citation>
    <scope>NUCLEOTIDE SEQUENCE [LARGE SCALE GENOMIC DNA]</scope>
    <source>
        <strain evidence="2 3">HH7-29</strain>
    </source>
</reference>
<accession>A0ABU5KNB7</accession>
<gene>
    <name evidence="2" type="ORF">UFB30_10080</name>
</gene>
<keyword evidence="1" id="KW-0472">Membrane</keyword>
<name>A0ABU5KNB7_9BACL</name>
<dbReference type="Proteomes" id="UP001292084">
    <property type="component" value="Unassembled WGS sequence"/>
</dbReference>
<keyword evidence="1" id="KW-1133">Transmembrane helix</keyword>
<proteinExistence type="predicted"/>
<protein>
    <submittedName>
        <fullName evidence="2">Uncharacterized protein</fullName>
    </submittedName>
</protein>